<feature type="transmembrane region" description="Helical" evidence="13">
    <location>
        <begin position="386"/>
        <end position="405"/>
    </location>
</feature>
<dbReference type="OrthoDB" id="9776324at2"/>
<dbReference type="AlphaFoldDB" id="C6PS60"/>
<accession>C6PS60</accession>
<reference evidence="14 15" key="1">
    <citation type="submission" date="2009-06" db="EMBL/GenBank/DDBJ databases">
        <title>The draft genome of Clostridium carboxidivorans P7.</title>
        <authorList>
            <consortium name="US DOE Joint Genome Institute (JGI-PGF)"/>
            <person name="Lucas S."/>
            <person name="Copeland A."/>
            <person name="Lapidus A."/>
            <person name="Glavina del Rio T."/>
            <person name="Tice H."/>
            <person name="Bruce D."/>
            <person name="Goodwin L."/>
            <person name="Pitluck S."/>
            <person name="Larimer F."/>
            <person name="Land M.L."/>
            <person name="Hauser L."/>
            <person name="Hemme C.L."/>
        </authorList>
    </citation>
    <scope>NUCLEOTIDE SEQUENCE [LARGE SCALE GENOMIC DNA]</scope>
    <source>
        <strain evidence="14 15">P7</strain>
    </source>
</reference>
<dbReference type="RefSeq" id="WP_007060512.1">
    <property type="nucleotide sequence ID" value="NZ_ACVI01000020.1"/>
</dbReference>
<comment type="caution">
    <text evidence="14">The sequence shown here is derived from an EMBL/GenBank/DDBJ whole genome shotgun (WGS) entry which is preliminary data.</text>
</comment>
<evidence type="ECO:0000256" key="2">
    <source>
        <dbReference type="ARBA" id="ARBA00004651"/>
    </source>
</evidence>
<gene>
    <name evidence="14" type="ORF">CcarbDRAFT_1627</name>
</gene>
<evidence type="ECO:0000256" key="9">
    <source>
        <dbReference type="ARBA" id="ARBA00022989"/>
    </source>
</evidence>
<dbReference type="InterPro" id="IPR050222">
    <property type="entry name" value="MATE_MdtK"/>
</dbReference>
<feature type="transmembrane region" description="Helical" evidence="13">
    <location>
        <begin position="51"/>
        <end position="75"/>
    </location>
</feature>
<name>C6PS60_9CLOT</name>
<dbReference type="InterPro" id="IPR048279">
    <property type="entry name" value="MdtK-like"/>
</dbReference>
<evidence type="ECO:0000256" key="1">
    <source>
        <dbReference type="ARBA" id="ARBA00003408"/>
    </source>
</evidence>
<evidence type="ECO:0000256" key="12">
    <source>
        <dbReference type="ARBA" id="ARBA00031636"/>
    </source>
</evidence>
<feature type="transmembrane region" description="Helical" evidence="13">
    <location>
        <begin position="318"/>
        <end position="335"/>
    </location>
</feature>
<keyword evidence="11 13" id="KW-0472">Membrane</keyword>
<evidence type="ECO:0000256" key="6">
    <source>
        <dbReference type="ARBA" id="ARBA00022449"/>
    </source>
</evidence>
<comment type="function">
    <text evidence="1">Multidrug efflux pump.</text>
</comment>
<dbReference type="STRING" id="536227.Ccar_13900"/>
<dbReference type="GO" id="GO:0042910">
    <property type="term" value="F:xenobiotic transmembrane transporter activity"/>
    <property type="evidence" value="ECO:0007669"/>
    <property type="project" value="InterPro"/>
</dbReference>
<feature type="transmembrane region" description="Helical" evidence="13">
    <location>
        <begin position="12"/>
        <end position="31"/>
    </location>
</feature>
<keyword evidence="10" id="KW-0406">Ion transport</keyword>
<feature type="transmembrane region" description="Helical" evidence="13">
    <location>
        <begin position="355"/>
        <end position="374"/>
    </location>
</feature>
<comment type="similarity">
    <text evidence="3">Belongs to the multi antimicrobial extrusion (MATE) (TC 2.A.66.1) family.</text>
</comment>
<evidence type="ECO:0000313" key="14">
    <source>
        <dbReference type="EMBL" id="EET87985.1"/>
    </source>
</evidence>
<evidence type="ECO:0000256" key="10">
    <source>
        <dbReference type="ARBA" id="ARBA00023065"/>
    </source>
</evidence>
<keyword evidence="8 13" id="KW-0812">Transmembrane</keyword>
<evidence type="ECO:0000313" key="15">
    <source>
        <dbReference type="Proteomes" id="UP000004198"/>
    </source>
</evidence>
<dbReference type="PATRIC" id="fig|536227.13.peg.2911"/>
<feature type="transmembrane region" description="Helical" evidence="13">
    <location>
        <begin position="96"/>
        <end position="118"/>
    </location>
</feature>
<feature type="transmembrane region" description="Helical" evidence="13">
    <location>
        <begin position="133"/>
        <end position="151"/>
    </location>
</feature>
<dbReference type="KEGG" id="cck:Ccar_13900"/>
<evidence type="ECO:0000256" key="7">
    <source>
        <dbReference type="ARBA" id="ARBA00022475"/>
    </source>
</evidence>
<keyword evidence="7" id="KW-1003">Cell membrane</keyword>
<keyword evidence="9 13" id="KW-1133">Transmembrane helix</keyword>
<feature type="transmembrane region" description="Helical" evidence="13">
    <location>
        <begin position="192"/>
        <end position="214"/>
    </location>
</feature>
<evidence type="ECO:0000256" key="11">
    <source>
        <dbReference type="ARBA" id="ARBA00023136"/>
    </source>
</evidence>
<evidence type="ECO:0000256" key="5">
    <source>
        <dbReference type="ARBA" id="ARBA00022448"/>
    </source>
</evidence>
<dbReference type="NCBIfam" id="TIGR00797">
    <property type="entry name" value="matE"/>
    <property type="match status" value="1"/>
</dbReference>
<proteinExistence type="inferred from homology"/>
<feature type="transmembrane region" description="Helical" evidence="13">
    <location>
        <begin position="163"/>
        <end position="186"/>
    </location>
</feature>
<protein>
    <recommendedName>
        <fullName evidence="4">Probable multidrug resistance protein NorM</fullName>
    </recommendedName>
    <alternativeName>
        <fullName evidence="12">Multidrug-efflux transporter</fullName>
    </alternativeName>
</protein>
<keyword evidence="6" id="KW-0050">Antiport</keyword>
<evidence type="ECO:0000256" key="8">
    <source>
        <dbReference type="ARBA" id="ARBA00022692"/>
    </source>
</evidence>
<keyword evidence="5" id="KW-0813">Transport</keyword>
<dbReference type="PIRSF" id="PIRSF006603">
    <property type="entry name" value="DinF"/>
    <property type="match status" value="1"/>
</dbReference>
<dbReference type="EMBL" id="ACVI01000020">
    <property type="protein sequence ID" value="EET87985.1"/>
    <property type="molecule type" value="Genomic_DNA"/>
</dbReference>
<dbReference type="CDD" id="cd13138">
    <property type="entry name" value="MATE_yoeA_like"/>
    <property type="match status" value="1"/>
</dbReference>
<feature type="transmembrane region" description="Helical" evidence="13">
    <location>
        <begin position="411"/>
        <end position="431"/>
    </location>
</feature>
<dbReference type="eggNOG" id="COG0534">
    <property type="taxonomic scope" value="Bacteria"/>
</dbReference>
<evidence type="ECO:0000256" key="13">
    <source>
        <dbReference type="SAM" id="Phobius"/>
    </source>
</evidence>
<dbReference type="Proteomes" id="UP000004198">
    <property type="component" value="Unassembled WGS sequence"/>
</dbReference>
<dbReference type="GO" id="GO:0015297">
    <property type="term" value="F:antiporter activity"/>
    <property type="evidence" value="ECO:0007669"/>
    <property type="project" value="UniProtKB-KW"/>
</dbReference>
<sequence>MKGDMTQGSSSKILITFTLPLIFANIFQQLYNTTDAIIVGRFIGKNALASVGVANPIMSIAIFFILGICIGTSLLMSELFGAGKYKDLKKEVSTALIIGIAFTLVMSIICIFLSRWILVITGTPKEILNSADIFLKIIFGGLIFSFLYNFYSSALRAIGDSKTPLIFLLFSCILNGILCVIFIVVFKLGVTGSAIATVIAQGISSVLCILYVYIKIPLISINLSEFIIDTSLIKKTIQYSWVTALQQTCLYIGKLLVQGAVNPFGINAIAAYNSVTRVDSFMLAPADSFSTSIGTYCAQNKGGRKFDRIIAGYKKSNIIVTAYCITAALVVFLGAEKIMSLFVSGSEKEVILIGVKYLMPMSIFYILSGFCNIYQGFFRGIGKLRVTFIATVMQIFIRVAASYILSPYLGISGVCYAMALGWIFMIIYEGLTCKNYFKEIKQLDLSDYNLEYRKLS</sequence>
<dbReference type="InterPro" id="IPR002528">
    <property type="entry name" value="MATE_fam"/>
</dbReference>
<organism evidence="14 15">
    <name type="scientific">Clostridium carboxidivorans P7</name>
    <dbReference type="NCBI Taxonomy" id="536227"/>
    <lineage>
        <taxon>Bacteria</taxon>
        <taxon>Bacillati</taxon>
        <taxon>Bacillota</taxon>
        <taxon>Clostridia</taxon>
        <taxon>Eubacteriales</taxon>
        <taxon>Clostridiaceae</taxon>
        <taxon>Clostridium</taxon>
    </lineage>
</organism>
<dbReference type="Pfam" id="PF01554">
    <property type="entry name" value="MatE"/>
    <property type="match status" value="2"/>
</dbReference>
<dbReference type="GO" id="GO:0006811">
    <property type="term" value="P:monoatomic ion transport"/>
    <property type="evidence" value="ECO:0007669"/>
    <property type="project" value="UniProtKB-KW"/>
</dbReference>
<comment type="subcellular location">
    <subcellularLocation>
        <location evidence="2">Cell membrane</location>
        <topology evidence="2">Multi-pass membrane protein</topology>
    </subcellularLocation>
</comment>
<evidence type="ECO:0000256" key="4">
    <source>
        <dbReference type="ARBA" id="ARBA00020268"/>
    </source>
</evidence>
<keyword evidence="15" id="KW-1185">Reference proteome</keyword>
<dbReference type="PANTHER" id="PTHR43298:SF2">
    <property type="entry name" value="FMN_FAD EXPORTER YEEO-RELATED"/>
    <property type="match status" value="1"/>
</dbReference>
<dbReference type="GO" id="GO:0005886">
    <property type="term" value="C:plasma membrane"/>
    <property type="evidence" value="ECO:0007669"/>
    <property type="project" value="UniProtKB-SubCell"/>
</dbReference>
<evidence type="ECO:0000256" key="3">
    <source>
        <dbReference type="ARBA" id="ARBA00010199"/>
    </source>
</evidence>
<dbReference type="PANTHER" id="PTHR43298">
    <property type="entry name" value="MULTIDRUG RESISTANCE PROTEIN NORM-RELATED"/>
    <property type="match status" value="1"/>
</dbReference>